<feature type="domain" description="EF-hand" evidence="3">
    <location>
        <begin position="272"/>
        <end position="307"/>
    </location>
</feature>
<dbReference type="Pfam" id="PF13202">
    <property type="entry name" value="EF-hand_5"/>
    <property type="match status" value="1"/>
</dbReference>
<feature type="domain" description="EF-hand" evidence="3">
    <location>
        <begin position="237"/>
        <end position="271"/>
    </location>
</feature>
<reference evidence="4" key="1">
    <citation type="submission" date="2021-02" db="EMBL/GenBank/DDBJ databases">
        <authorList>
            <person name="Dougan E. K."/>
            <person name="Rhodes N."/>
            <person name="Thang M."/>
            <person name="Chan C."/>
        </authorList>
    </citation>
    <scope>NUCLEOTIDE SEQUENCE</scope>
</reference>
<dbReference type="Proteomes" id="UP000604046">
    <property type="component" value="Unassembled WGS sequence"/>
</dbReference>
<dbReference type="SMART" id="SM00054">
    <property type="entry name" value="EFh"/>
    <property type="match status" value="6"/>
</dbReference>
<evidence type="ECO:0000313" key="5">
    <source>
        <dbReference type="Proteomes" id="UP000604046"/>
    </source>
</evidence>
<evidence type="ECO:0000259" key="3">
    <source>
        <dbReference type="PROSITE" id="PS50222"/>
    </source>
</evidence>
<protein>
    <submittedName>
        <fullName evidence="4">CML14 protein</fullName>
    </submittedName>
</protein>
<dbReference type="EMBL" id="CAJNDS010001112">
    <property type="protein sequence ID" value="CAE7247328.1"/>
    <property type="molecule type" value="Genomic_DNA"/>
</dbReference>
<dbReference type="AlphaFoldDB" id="A0A812LLJ9"/>
<gene>
    <name evidence="4" type="primary">CML14</name>
    <name evidence="4" type="ORF">SNAT2548_LOCUS11821</name>
</gene>
<dbReference type="Gene3D" id="1.10.238.10">
    <property type="entry name" value="EF-hand"/>
    <property type="match status" value="3"/>
</dbReference>
<feature type="domain" description="EF-hand" evidence="3">
    <location>
        <begin position="23"/>
        <end position="58"/>
    </location>
</feature>
<keyword evidence="1" id="KW-0106">Calcium</keyword>
<evidence type="ECO:0000256" key="1">
    <source>
        <dbReference type="ARBA" id="ARBA00022837"/>
    </source>
</evidence>
<dbReference type="CDD" id="cd00051">
    <property type="entry name" value="EFh"/>
    <property type="match status" value="1"/>
</dbReference>
<comment type="caution">
    <text evidence="4">The sequence shown here is derived from an EMBL/GenBank/DDBJ whole genome shotgun (WGS) entry which is preliminary data.</text>
</comment>
<keyword evidence="5" id="KW-1185">Reference proteome</keyword>
<evidence type="ECO:0000256" key="2">
    <source>
        <dbReference type="SAM" id="MobiDB-lite"/>
    </source>
</evidence>
<evidence type="ECO:0000313" key="4">
    <source>
        <dbReference type="EMBL" id="CAE7247328.1"/>
    </source>
</evidence>
<dbReference type="PANTHER" id="PTHR10827">
    <property type="entry name" value="RETICULOCALBIN"/>
    <property type="match status" value="1"/>
</dbReference>
<feature type="region of interest" description="Disordered" evidence="2">
    <location>
        <begin position="102"/>
        <end position="126"/>
    </location>
</feature>
<dbReference type="PANTHER" id="PTHR10827:SF85">
    <property type="entry name" value="CALCIUM-BINDING PROTEIN"/>
    <property type="match status" value="1"/>
</dbReference>
<dbReference type="SUPFAM" id="SSF47473">
    <property type="entry name" value="EF-hand"/>
    <property type="match status" value="2"/>
</dbReference>
<organism evidence="4 5">
    <name type="scientific">Symbiodinium natans</name>
    <dbReference type="NCBI Taxonomy" id="878477"/>
    <lineage>
        <taxon>Eukaryota</taxon>
        <taxon>Sar</taxon>
        <taxon>Alveolata</taxon>
        <taxon>Dinophyceae</taxon>
        <taxon>Suessiales</taxon>
        <taxon>Symbiodiniaceae</taxon>
        <taxon>Symbiodinium</taxon>
    </lineage>
</organism>
<name>A0A812LLJ9_9DINO</name>
<sequence>MNLEEVSFDGIACTPGAVDAEGPEVAKIKDIFRRYDLNRDGSISRMELSKVLRALCNSISEDEVSSLFVKMDTNKDQRIQIEEFVDFIFSFADMSDRAEMSMREKNEELLEGKPDPNADRYKPAPDPGGLDLSECEFDLKGEEPDLPAVVRSLQLLNAQALREIFQKADMNKRGFLRLADIRRILFPDSAETLDNGLAVVKVFAQMDKNSDGKIHCGEFVSYIMSTKRRLSVTASSADKRQIAAAFSAADADANGSISMEEFEHLFGANTASDQQMLQSAFDAVDKNKDGTVSMVELAKVYGKELVQEAKGLDVSGSMDAGDDESEEDA</sequence>
<proteinExistence type="predicted"/>
<dbReference type="InterPro" id="IPR011992">
    <property type="entry name" value="EF-hand-dom_pair"/>
</dbReference>
<dbReference type="GO" id="GO:0005509">
    <property type="term" value="F:calcium ion binding"/>
    <property type="evidence" value="ECO:0007669"/>
    <property type="project" value="InterPro"/>
</dbReference>
<dbReference type="PROSITE" id="PS50222">
    <property type="entry name" value="EF_HAND_2"/>
    <property type="match status" value="5"/>
</dbReference>
<accession>A0A812LLJ9</accession>
<dbReference type="OrthoDB" id="26525at2759"/>
<dbReference type="InterPro" id="IPR002048">
    <property type="entry name" value="EF_hand_dom"/>
</dbReference>
<dbReference type="PROSITE" id="PS00018">
    <property type="entry name" value="EF_HAND_1"/>
    <property type="match status" value="3"/>
</dbReference>
<feature type="compositionally biased region" description="Basic and acidic residues" evidence="2">
    <location>
        <begin position="102"/>
        <end position="123"/>
    </location>
</feature>
<dbReference type="Pfam" id="PF13499">
    <property type="entry name" value="EF-hand_7"/>
    <property type="match status" value="2"/>
</dbReference>
<dbReference type="InterPro" id="IPR018247">
    <property type="entry name" value="EF_Hand_1_Ca_BS"/>
</dbReference>
<feature type="domain" description="EF-hand" evidence="3">
    <location>
        <begin position="59"/>
        <end position="94"/>
    </location>
</feature>
<feature type="domain" description="EF-hand" evidence="3">
    <location>
        <begin position="194"/>
        <end position="229"/>
    </location>
</feature>